<reference evidence="1 2" key="1">
    <citation type="submission" date="2018-11" db="EMBL/GenBank/DDBJ databases">
        <title>Cryobacterium sp. nov., isolated from rhizosphere soil of lettuce.</title>
        <authorList>
            <person name="Wang Y."/>
        </authorList>
    </citation>
    <scope>NUCLEOTIDE SEQUENCE [LARGE SCALE GENOMIC DNA]</scope>
    <source>
        <strain evidence="1 2">NEAU-85</strain>
    </source>
</reference>
<proteinExistence type="predicted"/>
<gene>
    <name evidence="1" type="ORF">EEJ31_06675</name>
</gene>
<dbReference type="InterPro" id="IPR018561">
    <property type="entry name" value="AosR"/>
</dbReference>
<protein>
    <submittedName>
        <fullName evidence="1">DUF2017 family protein</fullName>
    </submittedName>
</protein>
<accession>A0A3M8LDY0</accession>
<evidence type="ECO:0000313" key="1">
    <source>
        <dbReference type="EMBL" id="RNE63650.1"/>
    </source>
</evidence>
<dbReference type="Pfam" id="PF09438">
    <property type="entry name" value="DUF2017"/>
    <property type="match status" value="1"/>
</dbReference>
<dbReference type="EMBL" id="RDSR01000008">
    <property type="protein sequence ID" value="RNE63650.1"/>
    <property type="molecule type" value="Genomic_DNA"/>
</dbReference>
<name>A0A3M8LDY0_9MICO</name>
<keyword evidence="2" id="KW-1185">Reference proteome</keyword>
<evidence type="ECO:0000313" key="2">
    <source>
        <dbReference type="Proteomes" id="UP000279859"/>
    </source>
</evidence>
<dbReference type="AlphaFoldDB" id="A0A3M8LDY0"/>
<organism evidence="1 2">
    <name type="scientific">Cryobacterium tepidiphilum</name>
    <dbReference type="NCBI Taxonomy" id="2486026"/>
    <lineage>
        <taxon>Bacteria</taxon>
        <taxon>Bacillati</taxon>
        <taxon>Actinomycetota</taxon>
        <taxon>Actinomycetes</taxon>
        <taxon>Micrococcales</taxon>
        <taxon>Microbacteriaceae</taxon>
        <taxon>Cryobacterium</taxon>
    </lineage>
</organism>
<dbReference type="Proteomes" id="UP000279859">
    <property type="component" value="Unassembled WGS sequence"/>
</dbReference>
<comment type="caution">
    <text evidence="1">The sequence shown here is derived from an EMBL/GenBank/DDBJ whole genome shotgun (WGS) entry which is preliminary data.</text>
</comment>
<sequence length="162" mass="18042">MGHGQQGWRVSRIRRQSPSTITVELSVVERMLLSRLAEQLIEVLSDRTDPAMTRLLPNAYPDDPEASAEFYRFTADGLTERKLAGARAVLAAVSNDGPVVLTEPAPVQWLHAITDLRLTIANRLGIAHDGDLGRTDEAAMPLQHSYYWLGELQEQLVEALER</sequence>